<dbReference type="AlphaFoldDB" id="S2JXV9"/>
<reference evidence="3" key="1">
    <citation type="submission" date="2013-05" db="EMBL/GenBank/DDBJ databases">
        <title>The Genome sequence of Mucor circinelloides f. circinelloides 1006PhL.</title>
        <authorList>
            <consortium name="The Broad Institute Genomics Platform"/>
            <person name="Cuomo C."/>
            <person name="Earl A."/>
            <person name="Findley K."/>
            <person name="Lee S.C."/>
            <person name="Walker B."/>
            <person name="Young S."/>
            <person name="Zeng Q."/>
            <person name="Gargeya S."/>
            <person name="Fitzgerald M."/>
            <person name="Haas B."/>
            <person name="Abouelleil A."/>
            <person name="Allen A.W."/>
            <person name="Alvarado L."/>
            <person name="Arachchi H.M."/>
            <person name="Berlin A.M."/>
            <person name="Chapman S.B."/>
            <person name="Gainer-Dewar J."/>
            <person name="Goldberg J."/>
            <person name="Griggs A."/>
            <person name="Gujja S."/>
            <person name="Hansen M."/>
            <person name="Howarth C."/>
            <person name="Imamovic A."/>
            <person name="Ireland A."/>
            <person name="Larimer J."/>
            <person name="McCowan C."/>
            <person name="Murphy C."/>
            <person name="Pearson M."/>
            <person name="Poon T.W."/>
            <person name="Priest M."/>
            <person name="Roberts A."/>
            <person name="Saif S."/>
            <person name="Shea T."/>
            <person name="Sisk P."/>
            <person name="Sykes S."/>
            <person name="Wortman J."/>
            <person name="Nusbaum C."/>
            <person name="Birren B."/>
        </authorList>
    </citation>
    <scope>NUCLEOTIDE SEQUENCE [LARGE SCALE GENOMIC DNA]</scope>
    <source>
        <strain evidence="3">1006PhL</strain>
    </source>
</reference>
<evidence type="ECO:0000256" key="1">
    <source>
        <dbReference type="SAM" id="MobiDB-lite"/>
    </source>
</evidence>
<gene>
    <name evidence="2" type="ORF">HMPREF1544_08558</name>
</gene>
<feature type="compositionally biased region" description="Polar residues" evidence="1">
    <location>
        <begin position="215"/>
        <end position="226"/>
    </location>
</feature>
<dbReference type="VEuPathDB" id="FungiDB:HMPREF1544_08558"/>
<dbReference type="Proteomes" id="UP000014254">
    <property type="component" value="Unassembled WGS sequence"/>
</dbReference>
<evidence type="ECO:0000313" key="3">
    <source>
        <dbReference type="Proteomes" id="UP000014254"/>
    </source>
</evidence>
<dbReference type="OMA" id="ACERYQY"/>
<feature type="compositionally biased region" description="Low complexity" evidence="1">
    <location>
        <begin position="319"/>
        <end position="332"/>
    </location>
</feature>
<dbReference type="EMBL" id="KE124032">
    <property type="protein sequence ID" value="EPB84685.1"/>
    <property type="molecule type" value="Genomic_DNA"/>
</dbReference>
<protein>
    <submittedName>
        <fullName evidence="2">Uncharacterized protein</fullName>
    </submittedName>
</protein>
<keyword evidence="3" id="KW-1185">Reference proteome</keyword>
<accession>S2JXV9</accession>
<feature type="compositionally biased region" description="Polar residues" evidence="1">
    <location>
        <begin position="333"/>
        <end position="370"/>
    </location>
</feature>
<organism evidence="2 3">
    <name type="scientific">Mucor circinelloides f. circinelloides (strain 1006PhL)</name>
    <name type="common">Mucormycosis agent</name>
    <name type="synonym">Calyptromyces circinelloides</name>
    <dbReference type="NCBI Taxonomy" id="1220926"/>
    <lineage>
        <taxon>Eukaryota</taxon>
        <taxon>Fungi</taxon>
        <taxon>Fungi incertae sedis</taxon>
        <taxon>Mucoromycota</taxon>
        <taxon>Mucoromycotina</taxon>
        <taxon>Mucoromycetes</taxon>
        <taxon>Mucorales</taxon>
        <taxon>Mucorineae</taxon>
        <taxon>Mucoraceae</taxon>
        <taxon>Mucor</taxon>
    </lineage>
</organism>
<dbReference type="InParanoid" id="S2JXV9"/>
<dbReference type="eggNOG" id="ENOG502T9TV">
    <property type="taxonomic scope" value="Eukaryota"/>
</dbReference>
<dbReference type="OrthoDB" id="79452at2759"/>
<proteinExistence type="predicted"/>
<sequence>MQDNDWEVDINLGPESMHNIFRKRDILAYEPDKDLALACERYQYPQNYLNDDLSSIADSSVVSSRFSEISLHHKIDDFMFDDPVTPQFQPNEITIKQQQNLPGVVKKLGLRYQNVVEETDDWDDDVEIPSKGITLSLSQRQEYEQQIDFDNDIGPSVSERVARSSKSTSVASSIAPKFRYEIEQDDGEDDMAGLDFPANMASLPVRLDERKKGINTISPPASTTRPTIYKSKIPTSSAKSKLLASMREKDDEDFTEGLNIKERNFHINLSSKSSTSSLQQPRSLNSKEKKSPASLATTSRLARPSVATKSRIPELPKRQPLVPQQSSSPQISTRRTFLNSTQSSLNRETDSTAAKQRQQQRPTLNRSLLTSREPVEKKSANGYTLISRPKNNKGGYCSQLDNIDNLNDLRPKFSRQIKIQNNNCNKNGVDPQRPWRRNMQQPQQKANVRLIKPNEQPIKKKYNDMVYDPVDQVWKGNEKSLVGFQEKPYRRPMLMTQIQQKPSRYAALKGNDMIFNAEEQKWVSAFGPQQEFNELDAIEDLVVDTPVQARRIMINNKPSGVFGVEFKLSVETKRQMMFDQEMHERFIQNWPLMEEPLINRSGHRVGASKYFLFK</sequence>
<feature type="region of interest" description="Disordered" evidence="1">
    <location>
        <begin position="422"/>
        <end position="446"/>
    </location>
</feature>
<name>S2JXV9_MUCC1</name>
<feature type="region of interest" description="Disordered" evidence="1">
    <location>
        <begin position="213"/>
        <end position="244"/>
    </location>
</feature>
<evidence type="ECO:0000313" key="2">
    <source>
        <dbReference type="EMBL" id="EPB84685.1"/>
    </source>
</evidence>
<feature type="region of interest" description="Disordered" evidence="1">
    <location>
        <begin position="271"/>
        <end position="394"/>
    </location>
</feature>
<dbReference type="STRING" id="1220926.S2JXV9"/>